<sequence length="1628" mass="172550">MVSDDELLDYLKRVTAELDRTTHRLRVEEERQREPIAIIGMSCRFPGGVTSPEDLWALLTAGTDAITGFPDDRDWPPPSTVAHDGTEAAGPPPVRNGGFLTDAADFDAGFFGIAPREALAMDPQHRLLLETSWEAFERAGVDPRSLRGSRTGVVVGMGNTDYAFTAVPPPAGLEGHLLTGVSGSVGSGRLSYTYGLRGPSLTVDTACSSSLVALHLAAHCLRSGECDLALVAGAAVMATPASFVAFAQHGGLAPDGRCKSYADAADGTGWGEGIGVLLVERLSDAHRHGHPVLAVLRGSSVNSDGASNGLTAPNGTAQQQVIEAALTAAGLTGGDVDAVEGHGSGTRLGDTIEAQALLATYGRNRPAGQPLWLGSVKSNLGHTQAAAGIAGVIKMVLALRHGVLPATLHAQQPSTRVDWSTGTVRLTTRQRPWPTVDRPRRAAVSSFGMSGTNAHVVLEQVPAATTDPRPAPAVLLPWVLSARTPEALRAQARRLRAHVDEHDLDAADVGYSLATTRSTLEHTAVVTGTDRSTLLDSLEALAADRPDPATVTGRRTDTARQPVLLFSGQGTHWDGMARDLLDTEPVFARTMTECAQALATWLDWPVLDVVRGTPGAPTLDRVDVVQPVLFATMVALAELWASYGVRPAAVAGHSQGEIAAAYVAGALSLPDAAKVVALRSRALRRLRGAGAMLSTLAPVADVRELLAPWQDRLWIAAVNGPAAVTVSGDDAALTALERELSARGMLRWRIEGVDFAAHSGQVEQIRDEIESELTGLTPRPSDVPFYSTVTGTHLDTRGLDATYWYRNLREPVALDATVRALLDAGHSLFVEVSPQPVLTMGVQDLIDESGTDATIIGTLRRGRGDRRQFLATVADAYTRGVDVDWRAAFTDATVVDLPTYAFQRDRYWLPEADGADGRRPGTPATRTGVADQRFWDAVERTDPAGLSHLIGIPDDTTLRAALPAIARWRQQSTETTLADSWRYHVSWTPLPPQPTAGLLGTWVVVQPADHDRDDRLQGVLARLQDSGAYLRTVTLSPQDASGGRVAERLRDGVRDAPAVVGVVSLLALTRHTDPDQPDVPGGVALTLALVQALTQVTLAAKLWCLTWGATTATTGTPDPAQAQLWGLGLAVAQEHPRLLAGLADLPPLPQAAALAHLPTVLSGRTGEDQVAVDDSRVLARRLVRAPAPGPDGLRWQPRDTVVVTGGTGALGSRIARWAARNGARHLVLLSRRGATAPGADSLAEELRACGVTVAFEACDTADRTALAAALSRVPDDLPLRAVVHAAGVSGGHTLTTDLTTAQFAEVVAGKVRGAEHLDSLLADADLDAFVLMTSLSGVLGGAGHAAYSAANAHLDALACRRRAGGRTATAIAWGGWTETGLTATPDELRDLFDLVGVRAMAPQPAITAMGRAVAGGDTTVVVADLDWSLFISAYTSLRPSTFVENFVEADDDRDGADRAARLRERLAAHEPAHQEHLLAELVRERAAGVLRHAQPQAIDIDRPFRELGFDSLLAVELRNRLNAATGLRLATTVVFDHPTPQLLARQIRHALLPENEPPPSHAIFADLDRLEANLHTTAFTAEARARVTARLSELTANWTAGAAANGSLSDTASDDEMFSYLQENFGIS</sequence>
<keyword evidence="7" id="KW-0012">Acyltransferase</keyword>
<organism evidence="10 11">
    <name type="scientific">Micromonospora humida</name>
    <dbReference type="NCBI Taxonomy" id="2809018"/>
    <lineage>
        <taxon>Bacteria</taxon>
        <taxon>Bacillati</taxon>
        <taxon>Actinomycetota</taxon>
        <taxon>Actinomycetes</taxon>
        <taxon>Micromonosporales</taxon>
        <taxon>Micromonosporaceae</taxon>
        <taxon>Micromonospora</taxon>
    </lineage>
</organism>
<dbReference type="Gene3D" id="3.40.50.720">
    <property type="entry name" value="NAD(P)-binding Rossmann-like Domain"/>
    <property type="match status" value="1"/>
</dbReference>
<dbReference type="PROSITE" id="PS52004">
    <property type="entry name" value="KS3_2"/>
    <property type="match status" value="1"/>
</dbReference>
<comment type="cofactor">
    <cofactor evidence="1">
        <name>pantetheine 4'-phosphate</name>
        <dbReference type="ChEBI" id="CHEBI:47942"/>
    </cofactor>
</comment>
<evidence type="ECO:0000256" key="6">
    <source>
        <dbReference type="ARBA" id="ARBA00023268"/>
    </source>
</evidence>
<evidence type="ECO:0000256" key="1">
    <source>
        <dbReference type="ARBA" id="ARBA00001957"/>
    </source>
</evidence>
<proteinExistence type="predicted"/>
<dbReference type="InterPro" id="IPR014043">
    <property type="entry name" value="Acyl_transferase_dom"/>
</dbReference>
<dbReference type="InterPro" id="IPR015083">
    <property type="entry name" value="NorB/c/GfsB-D-like_docking"/>
</dbReference>
<dbReference type="InterPro" id="IPR014031">
    <property type="entry name" value="Ketoacyl_synth_C"/>
</dbReference>
<dbReference type="InterPro" id="IPR016039">
    <property type="entry name" value="Thiolase-like"/>
</dbReference>
<dbReference type="InterPro" id="IPR014030">
    <property type="entry name" value="Ketoacyl_synth_N"/>
</dbReference>
<dbReference type="EMBL" id="JAFEUC010000005">
    <property type="protein sequence ID" value="MBM7077050.1"/>
    <property type="molecule type" value="Genomic_DNA"/>
</dbReference>
<protein>
    <submittedName>
        <fullName evidence="10">SDR family NAD(P)-dependent oxidoreductase</fullName>
    </submittedName>
</protein>
<keyword evidence="4" id="KW-0808">Transferase</keyword>
<evidence type="ECO:0000313" key="11">
    <source>
        <dbReference type="Proteomes" id="UP001518872"/>
    </source>
</evidence>
<dbReference type="Pfam" id="PF08990">
    <property type="entry name" value="Docking"/>
    <property type="match status" value="1"/>
</dbReference>
<keyword evidence="6" id="KW-0511">Multifunctional enzyme</keyword>
<dbReference type="Pfam" id="PF00698">
    <property type="entry name" value="Acyl_transf_1"/>
    <property type="match status" value="1"/>
</dbReference>
<accession>A0ABS2ITK8</accession>
<dbReference type="Pfam" id="PF16197">
    <property type="entry name" value="KAsynt_C_assoc"/>
    <property type="match status" value="1"/>
</dbReference>
<evidence type="ECO:0000259" key="9">
    <source>
        <dbReference type="PROSITE" id="PS52004"/>
    </source>
</evidence>
<dbReference type="Pfam" id="PF02801">
    <property type="entry name" value="Ketoacyl-synt_C"/>
    <property type="match status" value="1"/>
</dbReference>
<dbReference type="InterPro" id="IPR036736">
    <property type="entry name" value="ACP-like_sf"/>
</dbReference>
<dbReference type="Pfam" id="PF18369">
    <property type="entry name" value="PKS_DE"/>
    <property type="match status" value="1"/>
</dbReference>
<dbReference type="PROSITE" id="PS50075">
    <property type="entry name" value="CARRIER"/>
    <property type="match status" value="1"/>
</dbReference>
<dbReference type="PANTHER" id="PTHR43775:SF51">
    <property type="entry name" value="INACTIVE PHENOLPHTHIOCEROL SYNTHESIS POLYKETIDE SYNTHASE TYPE I PKS1-RELATED"/>
    <property type="match status" value="1"/>
</dbReference>
<dbReference type="Pfam" id="PF00550">
    <property type="entry name" value="PP-binding"/>
    <property type="match status" value="1"/>
</dbReference>
<feature type="domain" description="Carrier" evidence="8">
    <location>
        <begin position="1476"/>
        <end position="1551"/>
    </location>
</feature>
<feature type="domain" description="Ketosynthase family 3 (KS3)" evidence="9">
    <location>
        <begin position="33"/>
        <end position="460"/>
    </location>
</feature>
<dbReference type="InterPro" id="IPR041618">
    <property type="entry name" value="PKS_DE"/>
</dbReference>
<evidence type="ECO:0000256" key="4">
    <source>
        <dbReference type="ARBA" id="ARBA00022679"/>
    </source>
</evidence>
<evidence type="ECO:0000256" key="3">
    <source>
        <dbReference type="ARBA" id="ARBA00022553"/>
    </source>
</evidence>
<evidence type="ECO:0000256" key="5">
    <source>
        <dbReference type="ARBA" id="ARBA00023194"/>
    </source>
</evidence>
<dbReference type="InterPro" id="IPR009081">
    <property type="entry name" value="PP-bd_ACP"/>
</dbReference>
<dbReference type="Pfam" id="PF00109">
    <property type="entry name" value="ketoacyl-synt"/>
    <property type="match status" value="1"/>
</dbReference>
<dbReference type="SMART" id="SM00822">
    <property type="entry name" value="PKS_KR"/>
    <property type="match status" value="1"/>
</dbReference>
<comment type="caution">
    <text evidence="10">The sequence shown here is derived from an EMBL/GenBank/DDBJ whole genome shotgun (WGS) entry which is preliminary data.</text>
</comment>
<keyword evidence="11" id="KW-1185">Reference proteome</keyword>
<dbReference type="InterPro" id="IPR016036">
    <property type="entry name" value="Malonyl_transacylase_ACP-bd"/>
</dbReference>
<evidence type="ECO:0000259" key="8">
    <source>
        <dbReference type="PROSITE" id="PS50075"/>
    </source>
</evidence>
<dbReference type="InterPro" id="IPR016035">
    <property type="entry name" value="Acyl_Trfase/lysoPLipase"/>
</dbReference>
<dbReference type="SUPFAM" id="SSF53901">
    <property type="entry name" value="Thiolase-like"/>
    <property type="match status" value="1"/>
</dbReference>
<dbReference type="InterPro" id="IPR001227">
    <property type="entry name" value="Ac_transferase_dom_sf"/>
</dbReference>
<evidence type="ECO:0000313" key="10">
    <source>
        <dbReference type="EMBL" id="MBM7077050.1"/>
    </source>
</evidence>
<dbReference type="InterPro" id="IPR020841">
    <property type="entry name" value="PKS_Beta-ketoAc_synthase_dom"/>
</dbReference>
<dbReference type="InterPro" id="IPR050091">
    <property type="entry name" value="PKS_NRPS_Biosynth_Enz"/>
</dbReference>
<dbReference type="InterPro" id="IPR018201">
    <property type="entry name" value="Ketoacyl_synth_AS"/>
</dbReference>
<dbReference type="InterPro" id="IPR032821">
    <property type="entry name" value="PKS_assoc"/>
</dbReference>
<dbReference type="InterPro" id="IPR006162">
    <property type="entry name" value="Ppantetheine_attach_site"/>
</dbReference>
<evidence type="ECO:0000256" key="2">
    <source>
        <dbReference type="ARBA" id="ARBA00022450"/>
    </source>
</evidence>
<dbReference type="PROSITE" id="PS00012">
    <property type="entry name" value="PHOSPHOPANTETHEINE"/>
    <property type="match status" value="1"/>
</dbReference>
<dbReference type="Gene3D" id="3.40.366.10">
    <property type="entry name" value="Malonyl-Coenzyme A Acyl Carrier Protein, domain 2"/>
    <property type="match status" value="1"/>
</dbReference>
<dbReference type="PANTHER" id="PTHR43775">
    <property type="entry name" value="FATTY ACID SYNTHASE"/>
    <property type="match status" value="1"/>
</dbReference>
<dbReference type="SMART" id="SM00823">
    <property type="entry name" value="PKS_PP"/>
    <property type="match status" value="1"/>
</dbReference>
<dbReference type="NCBIfam" id="NF045894">
    <property type="entry name" value="PKS_plus_SDR"/>
    <property type="match status" value="1"/>
</dbReference>
<dbReference type="InterPro" id="IPR057326">
    <property type="entry name" value="KR_dom"/>
</dbReference>
<dbReference type="SMART" id="SM01294">
    <property type="entry name" value="PKS_PP_betabranch"/>
    <property type="match status" value="1"/>
</dbReference>
<keyword evidence="3" id="KW-0597">Phosphoprotein</keyword>
<dbReference type="Gene3D" id="1.10.1200.10">
    <property type="entry name" value="ACP-like"/>
    <property type="match status" value="1"/>
</dbReference>
<dbReference type="CDD" id="cd08952">
    <property type="entry name" value="KR_1_SDR_x"/>
    <property type="match status" value="1"/>
</dbReference>
<dbReference type="InterPro" id="IPR013968">
    <property type="entry name" value="PKS_KR"/>
</dbReference>
<keyword evidence="2" id="KW-0596">Phosphopantetheine</keyword>
<dbReference type="Proteomes" id="UP001518872">
    <property type="component" value="Unassembled WGS sequence"/>
</dbReference>
<dbReference type="CDD" id="cd00833">
    <property type="entry name" value="PKS"/>
    <property type="match status" value="1"/>
</dbReference>
<dbReference type="InterPro" id="IPR020806">
    <property type="entry name" value="PKS_PP-bd"/>
</dbReference>
<keyword evidence="5" id="KW-0045">Antibiotic biosynthesis</keyword>
<dbReference type="InterPro" id="IPR036291">
    <property type="entry name" value="NAD(P)-bd_dom_sf"/>
</dbReference>
<name>A0ABS2ITK8_9ACTN</name>
<dbReference type="Pfam" id="PF08659">
    <property type="entry name" value="KR"/>
    <property type="match status" value="1"/>
</dbReference>
<dbReference type="PROSITE" id="PS00606">
    <property type="entry name" value="KS3_1"/>
    <property type="match status" value="1"/>
</dbReference>
<dbReference type="Gene3D" id="3.40.47.10">
    <property type="match status" value="1"/>
</dbReference>
<dbReference type="SUPFAM" id="SSF51735">
    <property type="entry name" value="NAD(P)-binding Rossmann-fold domains"/>
    <property type="match status" value="2"/>
</dbReference>
<dbReference type="SUPFAM" id="SSF55048">
    <property type="entry name" value="Probable ACP-binding domain of malonyl-CoA ACP transacylase"/>
    <property type="match status" value="1"/>
</dbReference>
<dbReference type="Gene3D" id="3.30.70.3290">
    <property type="match status" value="1"/>
</dbReference>
<reference evidence="10 11" key="1">
    <citation type="submission" date="2021-02" db="EMBL/GenBank/DDBJ databases">
        <authorList>
            <person name="Ra J.-S."/>
        </authorList>
    </citation>
    <scope>NUCLEOTIDE SEQUENCE [LARGE SCALE GENOMIC DNA]</scope>
    <source>
        <strain evidence="10 11">MMS20-R1-14</strain>
    </source>
</reference>
<evidence type="ECO:0000256" key="7">
    <source>
        <dbReference type="ARBA" id="ARBA00023315"/>
    </source>
</evidence>
<dbReference type="SMART" id="SM00827">
    <property type="entry name" value="PKS_AT"/>
    <property type="match status" value="1"/>
</dbReference>
<gene>
    <name evidence="10" type="ORF">JQX11_11880</name>
</gene>
<dbReference type="SUPFAM" id="SSF52151">
    <property type="entry name" value="FabD/lysophospholipase-like"/>
    <property type="match status" value="1"/>
</dbReference>
<dbReference type="SMART" id="SM00825">
    <property type="entry name" value="PKS_KS"/>
    <property type="match status" value="1"/>
</dbReference>
<dbReference type="SUPFAM" id="SSF47336">
    <property type="entry name" value="ACP-like"/>
    <property type="match status" value="1"/>
</dbReference>